<protein>
    <recommendedName>
        <fullName evidence="3">Rrf2 family transcriptional regulator</fullName>
    </recommendedName>
</protein>
<dbReference type="PANTHER" id="PTHR33221:SF13">
    <property type="entry name" value="TRANSCRIPTIONAL REGULATOR-RELATED"/>
    <property type="match status" value="1"/>
</dbReference>
<reference evidence="1 2" key="2">
    <citation type="journal article" date="2023" name="ChemBioChem">
        <title>Acyltransferase Domain Exchange between Two Independent Type I Polyketide Synthases in the Same Producer Strain of Macrolide Antibiotics.</title>
        <authorList>
            <person name="Kudo F."/>
            <person name="Kishikawa K."/>
            <person name="Tsuboi K."/>
            <person name="Kido T."/>
            <person name="Usui T."/>
            <person name="Hashimoto J."/>
            <person name="Shin-Ya K."/>
            <person name="Miyanaga A."/>
            <person name="Eguchi T."/>
        </authorList>
    </citation>
    <scope>NUCLEOTIDE SEQUENCE [LARGE SCALE GENOMIC DNA]</scope>
    <source>
        <strain evidence="1 2">A-8890</strain>
    </source>
</reference>
<evidence type="ECO:0000313" key="2">
    <source>
        <dbReference type="Proteomes" id="UP001321542"/>
    </source>
</evidence>
<dbReference type="PROSITE" id="PS51197">
    <property type="entry name" value="HTH_RRF2_2"/>
    <property type="match status" value="1"/>
</dbReference>
<proteinExistence type="predicted"/>
<dbReference type="InterPro" id="IPR036388">
    <property type="entry name" value="WH-like_DNA-bd_sf"/>
</dbReference>
<sequence length="159" mass="16536">MKLSNGVEWALHCCVSLGQSQAPVPAARLAKLHGIPPAYLAKHLQSLSQAGILRSTPGPVGGYAFTQPPAQVTVLDVVLAIDGPKPAFRCTEIRRQGPLALGPEECQKPCAVSRAMAAADAAWRAALKSITIADLTRDIEADSAGSAMGSVRQWLAGTG</sequence>
<dbReference type="PROSITE" id="PS01332">
    <property type="entry name" value="HTH_RRF2_1"/>
    <property type="match status" value="1"/>
</dbReference>
<dbReference type="PANTHER" id="PTHR33221">
    <property type="entry name" value="WINGED HELIX-TURN-HELIX TRANSCRIPTIONAL REGULATOR, RRF2 FAMILY"/>
    <property type="match status" value="1"/>
</dbReference>
<dbReference type="Proteomes" id="UP001321542">
    <property type="component" value="Chromosome"/>
</dbReference>
<dbReference type="NCBIfam" id="TIGR00738">
    <property type="entry name" value="rrf2_super"/>
    <property type="match status" value="1"/>
</dbReference>
<dbReference type="InterPro" id="IPR000944">
    <property type="entry name" value="Tscrpt_reg_Rrf2"/>
</dbReference>
<dbReference type="SUPFAM" id="SSF46785">
    <property type="entry name" value="Winged helix' DNA-binding domain"/>
    <property type="match status" value="1"/>
</dbReference>
<dbReference type="Pfam" id="PF02082">
    <property type="entry name" value="Rrf2"/>
    <property type="match status" value="1"/>
</dbReference>
<dbReference type="InterPro" id="IPR030489">
    <property type="entry name" value="TR_Rrf2-type_CS"/>
</dbReference>
<organism evidence="1 2">
    <name type="scientific">Streptomyces graminofaciens</name>
    <dbReference type="NCBI Taxonomy" id="68212"/>
    <lineage>
        <taxon>Bacteria</taxon>
        <taxon>Bacillati</taxon>
        <taxon>Actinomycetota</taxon>
        <taxon>Actinomycetes</taxon>
        <taxon>Kitasatosporales</taxon>
        <taxon>Streptomycetaceae</taxon>
        <taxon>Streptomyces</taxon>
    </lineage>
</organism>
<dbReference type="InterPro" id="IPR036390">
    <property type="entry name" value="WH_DNA-bd_sf"/>
</dbReference>
<gene>
    <name evidence="1" type="ORF">SGFS_074060</name>
</gene>
<keyword evidence="2" id="KW-1185">Reference proteome</keyword>
<evidence type="ECO:0008006" key="3">
    <source>
        <dbReference type="Google" id="ProtNLM"/>
    </source>
</evidence>
<dbReference type="Gene3D" id="1.10.10.10">
    <property type="entry name" value="Winged helix-like DNA-binding domain superfamily/Winged helix DNA-binding domain"/>
    <property type="match status" value="1"/>
</dbReference>
<reference evidence="1 2" key="1">
    <citation type="journal article" date="2010" name="ChemBioChem">
        <title>Cloning and characterization of the biosynthetic gene cluster of 16-membered macrolide antibiotic FD-891: involvement of a dual functional cytochrome P450 monooxygenase catalyzing epoxidation and hydroxylation.</title>
        <authorList>
            <person name="Kudo F."/>
            <person name="Motegi A."/>
            <person name="Mizoue K."/>
            <person name="Eguchi T."/>
        </authorList>
    </citation>
    <scope>NUCLEOTIDE SEQUENCE [LARGE SCALE GENOMIC DNA]</scope>
    <source>
        <strain evidence="1 2">A-8890</strain>
    </source>
</reference>
<evidence type="ECO:0000313" key="1">
    <source>
        <dbReference type="EMBL" id="BBC36112.1"/>
    </source>
</evidence>
<name>A0ABN5VSD3_9ACTN</name>
<accession>A0ABN5VSD3</accession>
<dbReference type="RefSeq" id="WP_286256381.1">
    <property type="nucleotide sequence ID" value="NZ_AP018448.1"/>
</dbReference>
<dbReference type="EMBL" id="AP018448">
    <property type="protein sequence ID" value="BBC36112.1"/>
    <property type="molecule type" value="Genomic_DNA"/>
</dbReference>